<evidence type="ECO:0000313" key="3">
    <source>
        <dbReference type="Proteomes" id="UP001218246"/>
    </source>
</evidence>
<reference evidence="2 3" key="1">
    <citation type="submission" date="2023-04" db="EMBL/GenBank/DDBJ databases">
        <title>Ectobacillus antri isolated from activated sludge.</title>
        <authorList>
            <person name="Yan P."/>
            <person name="Liu X."/>
        </authorList>
    </citation>
    <scope>NUCLEOTIDE SEQUENCE [LARGE SCALE GENOMIC DNA]</scope>
    <source>
        <strain evidence="2 3">C18H</strain>
    </source>
</reference>
<dbReference type="GO" id="GO:0032259">
    <property type="term" value="P:methylation"/>
    <property type="evidence" value="ECO:0007669"/>
    <property type="project" value="UniProtKB-KW"/>
</dbReference>
<dbReference type="Proteomes" id="UP001218246">
    <property type="component" value="Unassembled WGS sequence"/>
</dbReference>
<feature type="domain" description="Methyltransferase type 11" evidence="1">
    <location>
        <begin position="47"/>
        <end position="138"/>
    </location>
</feature>
<keyword evidence="2" id="KW-0489">Methyltransferase</keyword>
<comment type="caution">
    <text evidence="2">The sequence shown here is derived from an EMBL/GenBank/DDBJ whole genome shotgun (WGS) entry which is preliminary data.</text>
</comment>
<keyword evidence="3" id="KW-1185">Reference proteome</keyword>
<dbReference type="PANTHER" id="PTHR43861">
    <property type="entry name" value="TRANS-ACONITATE 2-METHYLTRANSFERASE-RELATED"/>
    <property type="match status" value="1"/>
</dbReference>
<dbReference type="InterPro" id="IPR013216">
    <property type="entry name" value="Methyltransf_11"/>
</dbReference>
<dbReference type="EMBL" id="JARULN010000004">
    <property type="protein sequence ID" value="MDG5753843.1"/>
    <property type="molecule type" value="Genomic_DNA"/>
</dbReference>
<dbReference type="EC" id="2.1.1.-" evidence="2"/>
<keyword evidence="2" id="KW-0808">Transferase</keyword>
<organism evidence="2 3">
    <name type="scientific">Ectobacillus antri</name>
    <dbReference type="NCBI Taxonomy" id="2486280"/>
    <lineage>
        <taxon>Bacteria</taxon>
        <taxon>Bacillati</taxon>
        <taxon>Bacillota</taxon>
        <taxon>Bacilli</taxon>
        <taxon>Bacillales</taxon>
        <taxon>Bacillaceae</taxon>
        <taxon>Ectobacillus</taxon>
    </lineage>
</organism>
<dbReference type="InterPro" id="IPR029063">
    <property type="entry name" value="SAM-dependent_MTases_sf"/>
</dbReference>
<proteinExistence type="predicted"/>
<evidence type="ECO:0000313" key="2">
    <source>
        <dbReference type="EMBL" id="MDG5753843.1"/>
    </source>
</evidence>
<dbReference type="GO" id="GO:0008168">
    <property type="term" value="F:methyltransferase activity"/>
    <property type="evidence" value="ECO:0007669"/>
    <property type="project" value="UniProtKB-KW"/>
</dbReference>
<sequence>MQQNIYDHPDFFKGYKQLRQSPLNYNNFVEQPALRRMLPDLKGKHVLDLGCGMGEFARFCIEQGAAEVTGIDLSENMIAEARRHPSERITYVQGSIEDTPLGQYDLVVSSLALHYVKDYEGAVQKVAKALRPGGTFLFSVEHPIVTASKQGDWVKDEKGNKLYYPIDHYHEEGQRIISWYVDGVIIYHRTLTTLLNGLMRAGFTLQEIEEPIPTEEGIRLMPRVANELRKPSFLIIKAEVGR</sequence>
<dbReference type="RefSeq" id="WP_124562766.1">
    <property type="nucleotide sequence ID" value="NZ_JARRRY010000009.1"/>
</dbReference>
<dbReference type="CDD" id="cd02440">
    <property type="entry name" value="AdoMet_MTases"/>
    <property type="match status" value="1"/>
</dbReference>
<dbReference type="Gene3D" id="3.40.50.150">
    <property type="entry name" value="Vaccinia Virus protein VP39"/>
    <property type="match status" value="1"/>
</dbReference>
<dbReference type="Pfam" id="PF08241">
    <property type="entry name" value="Methyltransf_11"/>
    <property type="match status" value="1"/>
</dbReference>
<accession>A0ABT6H4X3</accession>
<dbReference type="SUPFAM" id="SSF53335">
    <property type="entry name" value="S-adenosyl-L-methionine-dependent methyltransferases"/>
    <property type="match status" value="1"/>
</dbReference>
<evidence type="ECO:0000259" key="1">
    <source>
        <dbReference type="Pfam" id="PF08241"/>
    </source>
</evidence>
<protein>
    <submittedName>
        <fullName evidence="2">Class I SAM-dependent methyltransferase</fullName>
        <ecNumber evidence="2">2.1.1.-</ecNumber>
    </submittedName>
</protein>
<gene>
    <name evidence="2" type="ORF">P6P90_07640</name>
</gene>
<dbReference type="PANTHER" id="PTHR43861:SF1">
    <property type="entry name" value="TRANS-ACONITATE 2-METHYLTRANSFERASE"/>
    <property type="match status" value="1"/>
</dbReference>
<name>A0ABT6H4X3_9BACI</name>